<dbReference type="InterPro" id="IPR029044">
    <property type="entry name" value="Nucleotide-diphossugar_trans"/>
</dbReference>
<comment type="caution">
    <text evidence="3">The sequence shown here is derived from an EMBL/GenBank/DDBJ whole genome shotgun (WGS) entry which is preliminary data.</text>
</comment>
<dbReference type="InterPro" id="IPR001173">
    <property type="entry name" value="Glyco_trans_2-like"/>
</dbReference>
<keyword evidence="1" id="KW-0472">Membrane</keyword>
<dbReference type="PANTHER" id="PTHR43685">
    <property type="entry name" value="GLYCOSYLTRANSFERASE"/>
    <property type="match status" value="1"/>
</dbReference>
<keyword evidence="3" id="KW-0808">Transferase</keyword>
<dbReference type="PANTHER" id="PTHR43685:SF2">
    <property type="entry name" value="GLYCOSYLTRANSFERASE 2-LIKE DOMAIN-CONTAINING PROTEIN"/>
    <property type="match status" value="1"/>
</dbReference>
<name>A0A554SDE1_9ACTN</name>
<dbReference type="SUPFAM" id="SSF53448">
    <property type="entry name" value="Nucleotide-diphospho-sugar transferases"/>
    <property type="match status" value="1"/>
</dbReference>
<evidence type="ECO:0000259" key="2">
    <source>
        <dbReference type="Pfam" id="PF00535"/>
    </source>
</evidence>
<dbReference type="EMBL" id="VLNT01000004">
    <property type="protein sequence ID" value="TSD64343.1"/>
    <property type="molecule type" value="Genomic_DNA"/>
</dbReference>
<reference evidence="3 4" key="1">
    <citation type="submission" date="2019-07" db="EMBL/GenBank/DDBJ databases">
        <authorList>
            <person name="Zhao L.H."/>
        </authorList>
    </citation>
    <scope>NUCLEOTIDE SEQUENCE [LARGE SCALE GENOMIC DNA]</scope>
    <source>
        <strain evidence="3 4">Co35</strain>
    </source>
</reference>
<evidence type="ECO:0000313" key="4">
    <source>
        <dbReference type="Proteomes" id="UP000316988"/>
    </source>
</evidence>
<dbReference type="RefSeq" id="WP_143912785.1">
    <property type="nucleotide sequence ID" value="NZ_VLNT01000004.1"/>
</dbReference>
<dbReference type="Proteomes" id="UP000316988">
    <property type="component" value="Unassembled WGS sequence"/>
</dbReference>
<accession>A0A554SDE1</accession>
<keyword evidence="1" id="KW-1133">Transmembrane helix</keyword>
<dbReference type="AlphaFoldDB" id="A0A554SDE1"/>
<keyword evidence="4" id="KW-1185">Reference proteome</keyword>
<feature type="domain" description="Glycosyltransferase 2-like" evidence="2">
    <location>
        <begin position="12"/>
        <end position="179"/>
    </location>
</feature>
<gene>
    <name evidence="3" type="ORF">FNM00_07315</name>
</gene>
<evidence type="ECO:0000313" key="3">
    <source>
        <dbReference type="EMBL" id="TSD64343.1"/>
    </source>
</evidence>
<dbReference type="GO" id="GO:0016740">
    <property type="term" value="F:transferase activity"/>
    <property type="evidence" value="ECO:0007669"/>
    <property type="project" value="UniProtKB-KW"/>
</dbReference>
<dbReference type="Pfam" id="PF00535">
    <property type="entry name" value="Glycos_transf_2"/>
    <property type="match status" value="1"/>
</dbReference>
<protein>
    <submittedName>
        <fullName evidence="3">Glycosyltransferase</fullName>
    </submittedName>
</protein>
<organism evidence="3 4">
    <name type="scientific">Aeromicrobium piscarium</name>
    <dbReference type="NCBI Taxonomy" id="2590901"/>
    <lineage>
        <taxon>Bacteria</taxon>
        <taxon>Bacillati</taxon>
        <taxon>Actinomycetota</taxon>
        <taxon>Actinomycetes</taxon>
        <taxon>Propionibacteriales</taxon>
        <taxon>Nocardioidaceae</taxon>
        <taxon>Aeromicrobium</taxon>
    </lineage>
</organism>
<dbReference type="InterPro" id="IPR050834">
    <property type="entry name" value="Glycosyltransf_2"/>
</dbReference>
<proteinExistence type="predicted"/>
<sequence length="250" mass="27981">MGERAAERIRVSVCLATYNGAAYLDEQLDSILAQLADADEVVVVDDGSTDGTLELLAQRDDPRIEVQRTERNLGYVGAFGQAMGSARGEYLVLSDQDDVWPPGRVEALLAGLADAEVAVGNVVDLDGRQPLPSPMRRRSWLLRSRTSRQHRRNLLRIWAGVIPYFGSAMALRREALDRVLPLPSYLSESHDLWIATVANVDGSIRHLDDVVVWRRLHETNASTSRPRSIVPVLRARLMLLRLALEARRRR</sequence>
<keyword evidence="1" id="KW-0812">Transmembrane</keyword>
<dbReference type="OrthoDB" id="9802649at2"/>
<dbReference type="Gene3D" id="3.90.550.10">
    <property type="entry name" value="Spore Coat Polysaccharide Biosynthesis Protein SpsA, Chain A"/>
    <property type="match status" value="1"/>
</dbReference>
<feature type="transmembrane region" description="Helical" evidence="1">
    <location>
        <begin position="153"/>
        <end position="171"/>
    </location>
</feature>
<evidence type="ECO:0000256" key="1">
    <source>
        <dbReference type="SAM" id="Phobius"/>
    </source>
</evidence>